<dbReference type="InterPro" id="IPR050261">
    <property type="entry name" value="FrsA_esterase"/>
</dbReference>
<dbReference type="Pfam" id="PF12715">
    <property type="entry name" value="Abhydrolase_7"/>
    <property type="match status" value="1"/>
</dbReference>
<proteinExistence type="predicted"/>
<dbReference type="EMBL" id="BARU01009565">
    <property type="protein sequence ID" value="GAH38696.1"/>
    <property type="molecule type" value="Genomic_DNA"/>
</dbReference>
<feature type="non-terminal residue" evidence="1">
    <location>
        <position position="1"/>
    </location>
</feature>
<dbReference type="PANTHER" id="PTHR22946:SF8">
    <property type="entry name" value="ACETYL XYLAN ESTERASE DOMAIN-CONTAINING PROTEIN"/>
    <property type="match status" value="1"/>
</dbReference>
<organism evidence="1">
    <name type="scientific">marine sediment metagenome</name>
    <dbReference type="NCBI Taxonomy" id="412755"/>
    <lineage>
        <taxon>unclassified sequences</taxon>
        <taxon>metagenomes</taxon>
        <taxon>ecological metagenomes</taxon>
    </lineage>
</organism>
<name>X1EZ80_9ZZZZ</name>
<reference evidence="1" key="1">
    <citation type="journal article" date="2014" name="Front. Microbiol.">
        <title>High frequency of phylogenetically diverse reductive dehalogenase-homologous genes in deep subseafloor sedimentary metagenomes.</title>
        <authorList>
            <person name="Kawai M."/>
            <person name="Futagami T."/>
            <person name="Toyoda A."/>
            <person name="Takaki Y."/>
            <person name="Nishi S."/>
            <person name="Hori S."/>
            <person name="Arai W."/>
            <person name="Tsubouchi T."/>
            <person name="Morono Y."/>
            <person name="Uchiyama I."/>
            <person name="Ito T."/>
            <person name="Fujiyama A."/>
            <person name="Inagaki F."/>
            <person name="Takami H."/>
        </authorList>
    </citation>
    <scope>NUCLEOTIDE SEQUENCE</scope>
    <source>
        <strain evidence="1">Expedition CK06-06</strain>
    </source>
</reference>
<dbReference type="InterPro" id="IPR025890">
    <property type="entry name" value="Abhydrolase_bac"/>
</dbReference>
<dbReference type="PANTHER" id="PTHR22946">
    <property type="entry name" value="DIENELACTONE HYDROLASE DOMAIN-CONTAINING PROTEIN-RELATED"/>
    <property type="match status" value="1"/>
</dbReference>
<comment type="caution">
    <text evidence="1">The sequence shown here is derived from an EMBL/GenBank/DDBJ whole genome shotgun (WGS) entry which is preliminary data.</text>
</comment>
<accession>X1EZ80</accession>
<dbReference type="Gene3D" id="3.40.50.1820">
    <property type="entry name" value="alpha/beta hydrolase"/>
    <property type="match status" value="1"/>
</dbReference>
<dbReference type="SUPFAM" id="SSF53474">
    <property type="entry name" value="alpha/beta-Hydrolases"/>
    <property type="match status" value="1"/>
</dbReference>
<evidence type="ECO:0000313" key="1">
    <source>
        <dbReference type="EMBL" id="GAH38696.1"/>
    </source>
</evidence>
<evidence type="ECO:0008006" key="2">
    <source>
        <dbReference type="Google" id="ProtNLM"/>
    </source>
</evidence>
<protein>
    <recommendedName>
        <fullName evidence="2">Dienelactone hydrolase domain-containing protein</fullName>
    </recommendedName>
</protein>
<dbReference type="AlphaFoldDB" id="X1EZ80"/>
<gene>
    <name evidence="1" type="ORF">S03H2_18432</name>
</gene>
<dbReference type="InterPro" id="IPR029058">
    <property type="entry name" value="AB_hydrolase_fold"/>
</dbReference>
<sequence>RPAPPYPTLLCIHGHGRGKDDVVGIAQTEEDRAHVRASNYDYAKQFVQRGYLCICPDVRCFGERAEPNGSGCSHAFQNALLIGRQLKGMQLWDILRAVDYALSRADVDGERLGCVGLSMGAELTMYASILDERIRCAVTSGFLRVFKPEAYSRRCCPCNHVAGLMKWFDWDDLACAVAPTPLLVETGRKDWVPFDMALEAHRKAERCYRLLGIAERLEADVHEGQHEFSGRKAFDWFDRWLKGRNCGAV</sequence>